<keyword evidence="3" id="KW-1185">Reference proteome</keyword>
<comment type="caution">
    <text evidence="2">The sequence shown here is derived from an EMBL/GenBank/DDBJ whole genome shotgun (WGS) entry which is preliminary data.</text>
</comment>
<reference evidence="2 3" key="1">
    <citation type="submission" date="2021-09" db="EMBL/GenBank/DDBJ databases">
        <title>Genome sequencing and assembly of Chryseobacterium sp. RG1.</title>
        <authorList>
            <person name="Chhetri G."/>
        </authorList>
    </citation>
    <scope>NUCLEOTIDE SEQUENCE [LARGE SCALE GENOMIC DNA]</scope>
    <source>
        <strain evidence="2 3">RG1</strain>
    </source>
</reference>
<feature type="transmembrane region" description="Helical" evidence="1">
    <location>
        <begin position="124"/>
        <end position="144"/>
    </location>
</feature>
<organism evidence="2 3">
    <name type="scientific">Chryseobacterium tagetis</name>
    <dbReference type="NCBI Taxonomy" id="2801334"/>
    <lineage>
        <taxon>Bacteria</taxon>
        <taxon>Pseudomonadati</taxon>
        <taxon>Bacteroidota</taxon>
        <taxon>Flavobacteriia</taxon>
        <taxon>Flavobacteriales</taxon>
        <taxon>Weeksellaceae</taxon>
        <taxon>Chryseobacterium group</taxon>
        <taxon>Chryseobacterium</taxon>
    </lineage>
</organism>
<feature type="transmembrane region" description="Helical" evidence="1">
    <location>
        <begin position="69"/>
        <end position="87"/>
    </location>
</feature>
<evidence type="ECO:0000313" key="3">
    <source>
        <dbReference type="Proteomes" id="UP000618240"/>
    </source>
</evidence>
<feature type="transmembrane region" description="Helical" evidence="1">
    <location>
        <begin position="159"/>
        <end position="181"/>
    </location>
</feature>
<dbReference type="Proteomes" id="UP000618240">
    <property type="component" value="Unassembled WGS sequence"/>
</dbReference>
<accession>A0ABS8A1N3</accession>
<evidence type="ECO:0000256" key="1">
    <source>
        <dbReference type="SAM" id="Phobius"/>
    </source>
</evidence>
<evidence type="ECO:0008006" key="4">
    <source>
        <dbReference type="Google" id="ProtNLM"/>
    </source>
</evidence>
<name>A0ABS8A1N3_9FLAO</name>
<evidence type="ECO:0000313" key="2">
    <source>
        <dbReference type="EMBL" id="MCA6067368.1"/>
    </source>
</evidence>
<keyword evidence="1" id="KW-1133">Transmembrane helix</keyword>
<feature type="transmembrane region" description="Helical" evidence="1">
    <location>
        <begin position="44"/>
        <end position="63"/>
    </location>
</feature>
<proteinExistence type="predicted"/>
<keyword evidence="1" id="KW-0472">Membrane</keyword>
<gene>
    <name evidence="2" type="ORF">JI747_009290</name>
</gene>
<protein>
    <recommendedName>
        <fullName evidence="4">DUF3278 domain-containing protein</fullName>
    </recommendedName>
</protein>
<dbReference type="EMBL" id="JAERSE020000002">
    <property type="protein sequence ID" value="MCA6067368.1"/>
    <property type="molecule type" value="Genomic_DNA"/>
</dbReference>
<dbReference type="RefSeq" id="WP_225687982.1">
    <property type="nucleotide sequence ID" value="NZ_JAERSE020000002.1"/>
</dbReference>
<keyword evidence="1" id="KW-0812">Transmembrane</keyword>
<sequence>MNFDQLKSEWDKENTDIHIPNTIDQLKESKHPIEKIQKNMKKEFIMQVIAVILIAFFPLQLKFPASQYIIYYTSYTMFVVISSYYLFGFYKFYKQTELYTGNTKNSLWKIYHELKLNMERYQSFGFLLLPHFLITIGLFIYNTLLKTGKSLSDLTNTQIFSLILVVLIGTLAVVTSIILWTKYLYGRDAKKLENILNDMEEE</sequence>